<dbReference type="Pfam" id="PF24359">
    <property type="entry name" value="DUF7515"/>
    <property type="match status" value="1"/>
</dbReference>
<feature type="domain" description="DUF7516" evidence="3">
    <location>
        <begin position="133"/>
        <end position="224"/>
    </location>
</feature>
<organism evidence="4 5">
    <name type="scientific">Acrobeloides nanus</name>
    <dbReference type="NCBI Taxonomy" id="290746"/>
    <lineage>
        <taxon>Eukaryota</taxon>
        <taxon>Metazoa</taxon>
        <taxon>Ecdysozoa</taxon>
        <taxon>Nematoda</taxon>
        <taxon>Chromadorea</taxon>
        <taxon>Rhabditida</taxon>
        <taxon>Tylenchina</taxon>
        <taxon>Cephalobomorpha</taxon>
        <taxon>Cephaloboidea</taxon>
        <taxon>Cephalobidae</taxon>
        <taxon>Acrobeloides</taxon>
    </lineage>
</organism>
<proteinExistence type="predicted"/>
<feature type="region of interest" description="Disordered" evidence="1">
    <location>
        <begin position="740"/>
        <end position="765"/>
    </location>
</feature>
<name>A0A914E6U0_9BILA</name>
<dbReference type="Proteomes" id="UP000887540">
    <property type="component" value="Unplaced"/>
</dbReference>
<dbReference type="InterPro" id="IPR055938">
    <property type="entry name" value="DUF7516"/>
</dbReference>
<evidence type="ECO:0000259" key="2">
    <source>
        <dbReference type="Pfam" id="PF24359"/>
    </source>
</evidence>
<evidence type="ECO:0000259" key="3">
    <source>
        <dbReference type="Pfam" id="PF24360"/>
    </source>
</evidence>
<feature type="region of interest" description="Disordered" evidence="1">
    <location>
        <begin position="466"/>
        <end position="536"/>
    </location>
</feature>
<dbReference type="Pfam" id="PF24360">
    <property type="entry name" value="DUF7516"/>
    <property type="match status" value="1"/>
</dbReference>
<feature type="compositionally biased region" description="Polar residues" evidence="1">
    <location>
        <begin position="741"/>
        <end position="765"/>
    </location>
</feature>
<feature type="compositionally biased region" description="Basic and acidic residues" evidence="1">
    <location>
        <begin position="498"/>
        <end position="527"/>
    </location>
</feature>
<feature type="compositionally biased region" description="Low complexity" evidence="1">
    <location>
        <begin position="487"/>
        <end position="497"/>
    </location>
</feature>
<dbReference type="AlphaFoldDB" id="A0A914E6U0"/>
<reference evidence="5" key="1">
    <citation type="submission" date="2022-11" db="UniProtKB">
        <authorList>
            <consortium name="WormBaseParasite"/>
        </authorList>
    </citation>
    <scope>IDENTIFICATION</scope>
</reference>
<keyword evidence="4" id="KW-1185">Reference proteome</keyword>
<evidence type="ECO:0000313" key="4">
    <source>
        <dbReference type="Proteomes" id="UP000887540"/>
    </source>
</evidence>
<protein>
    <submittedName>
        <fullName evidence="5">Uncharacterized protein</fullName>
    </submittedName>
</protein>
<evidence type="ECO:0000256" key="1">
    <source>
        <dbReference type="SAM" id="MobiDB-lite"/>
    </source>
</evidence>
<accession>A0A914E6U0</accession>
<evidence type="ECO:0000313" key="5">
    <source>
        <dbReference type="WBParaSite" id="ACRNAN_scaffold610.g10533.t1"/>
    </source>
</evidence>
<feature type="domain" description="DUF7515" evidence="2">
    <location>
        <begin position="10"/>
        <end position="95"/>
    </location>
</feature>
<sequence length="884" mass="100115">MGDSLIEVPSFERFKEKLHIELLADVRGHTLEKLSANLSSDENWHLGIVARAYGFPTFETLLQSPQLADIVILSKERRNGREVMIYKGVQLPEIDHITKQMSVTDGDVQHKQVIEAEQKVLRATLAQYDPTCMKGKTQIFKILSELGGNPKELGGQPIPYQKVQDRYEQVYNTKLNPDELKKYFKKTKAQSVFEQLCFEEVTVFNDQQQPGSMFLQLKKPFEELESEWKSKAEIQCAGYNHINAMKLALQQQREEELRNKRPKKESKCNLATRNLVPTISGIPTNMMMSKHLAASNPSMNPFMLPDSAFGPRDFLPISKPAIDEVDNKVASFLPDTTTGITHSSIYTAEASVNKLQEQEPAQQWTSVGDGEYTDEEDFAAPPTNLVDNKKTRPSEIPKTDLAIKENELSYEFIQPNTSPSNVALNSNLYHEPEAVNVKHAEETVNQMKKSSMTRVMKMAMQHVREMDQQREALSRNQTAYSGRFIDKPSSTEPSPTKSRVEQKMEELRLAEEQQREANRRQEEESRKAQKLAQSRLDMDTNIQLPEAAATRSYFPQNSTIEAAHSRLNSYPGQENTFEEILEKRQKVLDAQAEMFGYRNEEALQEFSGNANYYAPAYRNDVEESRSVAGYPNVLRSETFNGRRVVPEYQNGFGNSSSATGREVPEYGMQQSSAHLTSRSQNNVGIALHSGRGGNMSTYQNRTGMELTNQRILPEYPNRHGMEETSIGRSPSVYRNEYGTGSAFSRPNPSDNRASTFRSSAPNYDNNIYMQRPQTSMALNYVAAARPQQPNMNGDKLAVNINGMNYELSNPLERLALTLSSIVIARAPDIINLNRLCEISKLVMGDSHVEPTLFNIGWETFIRDFCVDMDLIRMGNQTYVAWNSG</sequence>
<dbReference type="InterPro" id="IPR055937">
    <property type="entry name" value="DUF7515"/>
</dbReference>
<dbReference type="WBParaSite" id="ACRNAN_scaffold610.g10533.t1">
    <property type="protein sequence ID" value="ACRNAN_scaffold610.g10533.t1"/>
    <property type="gene ID" value="ACRNAN_scaffold610.g10533"/>
</dbReference>